<feature type="compositionally biased region" description="Basic and acidic residues" evidence="1">
    <location>
        <begin position="1"/>
        <end position="23"/>
    </location>
</feature>
<feature type="compositionally biased region" description="Gly residues" evidence="1">
    <location>
        <begin position="631"/>
        <end position="651"/>
    </location>
</feature>
<dbReference type="RefSeq" id="XP_024388256.1">
    <property type="nucleotide sequence ID" value="XM_024532488.2"/>
</dbReference>
<dbReference type="EMBL" id="ABEU02000001">
    <property type="protein sequence ID" value="PNR61940.1"/>
    <property type="molecule type" value="Genomic_DNA"/>
</dbReference>
<feature type="region of interest" description="Disordered" evidence="1">
    <location>
        <begin position="512"/>
        <end position="791"/>
    </location>
</feature>
<feature type="region of interest" description="Disordered" evidence="1">
    <location>
        <begin position="287"/>
        <end position="314"/>
    </location>
</feature>
<evidence type="ECO:0000313" key="4">
    <source>
        <dbReference type="Proteomes" id="UP000006727"/>
    </source>
</evidence>
<dbReference type="GeneID" id="112288364"/>
<dbReference type="OrthoDB" id="303107at2759"/>
<dbReference type="AlphaFoldDB" id="A0A2K1L7B3"/>
<reference evidence="3" key="3">
    <citation type="submission" date="2020-12" db="UniProtKB">
        <authorList>
            <consortium name="EnsemblPlants"/>
        </authorList>
    </citation>
    <scope>IDENTIFICATION</scope>
</reference>
<dbReference type="EnsemblPlants" id="Pp3c1_8046V3.1">
    <property type="protein sequence ID" value="PAC:32967991.CDS.1"/>
    <property type="gene ID" value="Pp3c1_8046"/>
</dbReference>
<reference evidence="2 4" key="2">
    <citation type="journal article" date="2018" name="Plant J.">
        <title>The Physcomitrella patens chromosome-scale assembly reveals moss genome structure and evolution.</title>
        <authorList>
            <person name="Lang D."/>
            <person name="Ullrich K.K."/>
            <person name="Murat F."/>
            <person name="Fuchs J."/>
            <person name="Jenkins J."/>
            <person name="Haas F.B."/>
            <person name="Piednoel M."/>
            <person name="Gundlach H."/>
            <person name="Van Bel M."/>
            <person name="Meyberg R."/>
            <person name="Vives C."/>
            <person name="Morata J."/>
            <person name="Symeonidi A."/>
            <person name="Hiss M."/>
            <person name="Muchero W."/>
            <person name="Kamisugi Y."/>
            <person name="Saleh O."/>
            <person name="Blanc G."/>
            <person name="Decker E.L."/>
            <person name="van Gessel N."/>
            <person name="Grimwood J."/>
            <person name="Hayes R.D."/>
            <person name="Graham S.W."/>
            <person name="Gunter L.E."/>
            <person name="McDaniel S.F."/>
            <person name="Hoernstein S.N.W."/>
            <person name="Larsson A."/>
            <person name="Li F.W."/>
            <person name="Perroud P.F."/>
            <person name="Phillips J."/>
            <person name="Ranjan P."/>
            <person name="Rokshar D.S."/>
            <person name="Rothfels C.J."/>
            <person name="Schneider L."/>
            <person name="Shu S."/>
            <person name="Stevenson D.W."/>
            <person name="Thummler F."/>
            <person name="Tillich M."/>
            <person name="Villarreal Aguilar J.C."/>
            <person name="Widiez T."/>
            <person name="Wong G.K."/>
            <person name="Wymore A."/>
            <person name="Zhang Y."/>
            <person name="Zimmer A.D."/>
            <person name="Quatrano R.S."/>
            <person name="Mayer K.F.X."/>
            <person name="Goodstein D."/>
            <person name="Casacuberta J.M."/>
            <person name="Vandepoele K."/>
            <person name="Reski R."/>
            <person name="Cuming A.C."/>
            <person name="Tuskan G.A."/>
            <person name="Maumus F."/>
            <person name="Salse J."/>
            <person name="Schmutz J."/>
            <person name="Rensing S.A."/>
        </authorList>
    </citation>
    <scope>NUCLEOTIDE SEQUENCE [LARGE SCALE GENOMIC DNA]</scope>
    <source>
        <strain evidence="3 4">cv. Gransden 2004</strain>
    </source>
</reference>
<dbReference type="Gramene" id="Pp3c1_8040V3.1">
    <property type="protein sequence ID" value="PAC:32972037.CDS.1"/>
    <property type="gene ID" value="Pp3c1_8040"/>
</dbReference>
<dbReference type="PANTHER" id="PTHR14296">
    <property type="entry name" value="REMODELING AND SPACING FACTOR 1"/>
    <property type="match status" value="1"/>
</dbReference>
<sequence length="791" mass="86016">MMNEARNRKERTERKRPLGDINRRAMARPASPPVAETPVKRPSRACSSRLRVSNASDGGVSGASPTPPLPRSSSKASNERSLSGELPPSWPSASRTGARAMSLALGSTMSPERMELRGLWEMAAVMNFFCIFRPIINNLPEFTMEELESAMLFPNPMLDTIHVVMLKGVPPAARVPLRGDTWPTVLSKKFKDWWWRVAEGPCPLVPCQGAELATYRELDPPTRVRVLLALCEMRVDQDDTRLYIDDSVKRNQMGEVRKERAGCGAEGTTFWLDEDQMMGQRLYREGQATMPQPPSKNKARGWGRGRNVPPPIPGNWETCATNFEEFQEVSNRLLESRNRLEVAMGKKLMQSLMPQLEEIQKKKDRLVKKQQREAVLLDNMLAGNGLAAGRSRRERKPVTYTFDEFDRSINEAIRFTKKGASDTSLRRDGLRFGNGANEAGHLGKERNGQGGYANGVSGVRRSSRNSQAHLGAGGEGGVAGSEPHLVEADLGFSDDEIEGEAVYHDDYLAARQRKERSYSSERGESSRGELDDADFDEVEEKAEEENEDYGGGNDGDGDGDGSEERAWKRPRRGPKVRLVNDVSREGVHRNARPVFDRGGGRGGGSEEEEEEGSDPDEQIVRDAQQRLRMGEGAGTGNGGRGGGGVVAGRGDAGFEEASEVSGGDEGSGYSSGMRNGKGGGAFEEERKGSRASLMDEDAKSVGHSGEQSVGYSGRSGSGEDQQEAGSVDFDEEEGTGEEAERSKGGGRRKQLLDLNEVATAARGSSLVSDNGESESESSDDGGKDGRGDEGG</sequence>
<feature type="compositionally biased region" description="Basic and acidic residues" evidence="1">
    <location>
        <begin position="780"/>
        <end position="791"/>
    </location>
</feature>
<evidence type="ECO:0008006" key="5">
    <source>
        <dbReference type="Google" id="ProtNLM"/>
    </source>
</evidence>
<feature type="compositionally biased region" description="Acidic residues" evidence="1">
    <location>
        <begin position="728"/>
        <end position="737"/>
    </location>
</feature>
<proteinExistence type="predicted"/>
<feature type="compositionally biased region" description="Basic and acidic residues" evidence="1">
    <location>
        <begin position="515"/>
        <end position="530"/>
    </location>
</feature>
<feature type="compositionally biased region" description="Acidic residues" evidence="1">
    <location>
        <begin position="605"/>
        <end position="617"/>
    </location>
</feature>
<keyword evidence="4" id="KW-1185">Reference proteome</keyword>
<evidence type="ECO:0000256" key="1">
    <source>
        <dbReference type="SAM" id="MobiDB-lite"/>
    </source>
</evidence>
<feature type="compositionally biased region" description="Basic and acidic residues" evidence="1">
    <location>
        <begin position="618"/>
        <end position="629"/>
    </location>
</feature>
<dbReference type="EnsemblPlants" id="Pp3c1_8040V3.1">
    <property type="protein sequence ID" value="PAC:32972037.CDS.1"/>
    <property type="gene ID" value="Pp3c1_8040"/>
</dbReference>
<dbReference type="STRING" id="3218.A0A2K1L7B3"/>
<name>A0A2K1L7B3_PHYPA</name>
<feature type="compositionally biased region" description="Polar residues" evidence="1">
    <location>
        <begin position="71"/>
        <end position="81"/>
    </location>
</feature>
<accession>A0A2K1L7B3</accession>
<evidence type="ECO:0000313" key="3">
    <source>
        <dbReference type="EnsemblPlants" id="PAC:32967991.CDS.1"/>
    </source>
</evidence>
<feature type="region of interest" description="Disordered" evidence="1">
    <location>
        <begin position="426"/>
        <end position="459"/>
    </location>
</feature>
<dbReference type="GO" id="GO:0031213">
    <property type="term" value="C:RSF complex"/>
    <property type="evidence" value="ECO:0007669"/>
    <property type="project" value="InterPro"/>
</dbReference>
<dbReference type="PANTHER" id="PTHR14296:SF3">
    <property type="entry name" value="DIKAR, ISOFORM F"/>
    <property type="match status" value="1"/>
</dbReference>
<dbReference type="Proteomes" id="UP000006727">
    <property type="component" value="Chromosome 1"/>
</dbReference>
<feature type="region of interest" description="Disordered" evidence="1">
    <location>
        <begin position="1"/>
        <end position="95"/>
    </location>
</feature>
<gene>
    <name evidence="3" type="primary">LOC112288364</name>
    <name evidence="2" type="ORF">PHYPA_000364</name>
</gene>
<dbReference type="InterPro" id="IPR028938">
    <property type="entry name" value="Rsf1-like"/>
</dbReference>
<dbReference type="PaxDb" id="3218-PP1S38_227V6.1"/>
<organism evidence="2">
    <name type="scientific">Physcomitrium patens</name>
    <name type="common">Spreading-leaved earth moss</name>
    <name type="synonym">Physcomitrella patens</name>
    <dbReference type="NCBI Taxonomy" id="3218"/>
    <lineage>
        <taxon>Eukaryota</taxon>
        <taxon>Viridiplantae</taxon>
        <taxon>Streptophyta</taxon>
        <taxon>Embryophyta</taxon>
        <taxon>Bryophyta</taxon>
        <taxon>Bryophytina</taxon>
        <taxon>Bryopsida</taxon>
        <taxon>Funariidae</taxon>
        <taxon>Funariales</taxon>
        <taxon>Funariaceae</taxon>
        <taxon>Physcomitrium</taxon>
    </lineage>
</organism>
<evidence type="ECO:0000313" key="2">
    <source>
        <dbReference type="EMBL" id="PNR61940.1"/>
    </source>
</evidence>
<protein>
    <recommendedName>
        <fullName evidence="5">DDT domain-containing protein</fullName>
    </recommendedName>
</protein>
<dbReference type="GO" id="GO:0006355">
    <property type="term" value="P:regulation of DNA-templated transcription"/>
    <property type="evidence" value="ECO:0007669"/>
    <property type="project" value="InterPro"/>
</dbReference>
<feature type="compositionally biased region" description="Basic and acidic residues" evidence="1">
    <location>
        <begin position="582"/>
        <end position="599"/>
    </location>
</feature>
<dbReference type="Gramene" id="Pp3c1_8046V3.1">
    <property type="protein sequence ID" value="PAC:32967991.CDS.1"/>
    <property type="gene ID" value="Pp3c1_8046"/>
</dbReference>
<reference evidence="2 4" key="1">
    <citation type="journal article" date="2008" name="Science">
        <title>The Physcomitrella genome reveals evolutionary insights into the conquest of land by plants.</title>
        <authorList>
            <person name="Rensing S."/>
            <person name="Lang D."/>
            <person name="Zimmer A."/>
            <person name="Terry A."/>
            <person name="Salamov A."/>
            <person name="Shapiro H."/>
            <person name="Nishiyama T."/>
            <person name="Perroud P.-F."/>
            <person name="Lindquist E."/>
            <person name="Kamisugi Y."/>
            <person name="Tanahashi T."/>
            <person name="Sakakibara K."/>
            <person name="Fujita T."/>
            <person name="Oishi K."/>
            <person name="Shin-I T."/>
            <person name="Kuroki Y."/>
            <person name="Toyoda A."/>
            <person name="Suzuki Y."/>
            <person name="Hashimoto A."/>
            <person name="Yamaguchi K."/>
            <person name="Sugano A."/>
            <person name="Kohara Y."/>
            <person name="Fujiyama A."/>
            <person name="Anterola A."/>
            <person name="Aoki S."/>
            <person name="Ashton N."/>
            <person name="Barbazuk W.B."/>
            <person name="Barker E."/>
            <person name="Bennetzen J."/>
            <person name="Bezanilla M."/>
            <person name="Blankenship R."/>
            <person name="Cho S.H."/>
            <person name="Dutcher S."/>
            <person name="Estelle M."/>
            <person name="Fawcett J.A."/>
            <person name="Gundlach H."/>
            <person name="Hanada K."/>
            <person name="Heyl A."/>
            <person name="Hicks K.A."/>
            <person name="Hugh J."/>
            <person name="Lohr M."/>
            <person name="Mayer K."/>
            <person name="Melkozernov A."/>
            <person name="Murata T."/>
            <person name="Nelson D."/>
            <person name="Pils B."/>
            <person name="Prigge M."/>
            <person name="Reiss B."/>
            <person name="Renner T."/>
            <person name="Rombauts S."/>
            <person name="Rushton P."/>
            <person name="Sanderfoot A."/>
            <person name="Schween G."/>
            <person name="Shiu S.-H."/>
            <person name="Stueber K."/>
            <person name="Theodoulou F.L."/>
            <person name="Tu H."/>
            <person name="Van de Peer Y."/>
            <person name="Verrier P.J."/>
            <person name="Waters E."/>
            <person name="Wood A."/>
            <person name="Yang L."/>
            <person name="Cove D."/>
            <person name="Cuming A."/>
            <person name="Hasebe M."/>
            <person name="Lucas S."/>
            <person name="Mishler D.B."/>
            <person name="Reski R."/>
            <person name="Grigoriev I."/>
            <person name="Quatrano R.S."/>
            <person name="Boore J.L."/>
        </authorList>
    </citation>
    <scope>NUCLEOTIDE SEQUENCE [LARGE SCALE GENOMIC DNA]</scope>
    <source>
        <strain evidence="3 4">cv. Gransden 2004</strain>
    </source>
</reference>
<feature type="compositionally biased region" description="Acidic residues" evidence="1">
    <location>
        <begin position="531"/>
        <end position="548"/>
    </location>
</feature>